<name>A0A4Q9LI52_9MICR</name>
<feature type="region of interest" description="Disordered" evidence="1">
    <location>
        <begin position="1"/>
        <end position="20"/>
    </location>
</feature>
<dbReference type="OrthoDB" id="2191163at2759"/>
<protein>
    <submittedName>
        <fullName evidence="2">Uncharacterized protein</fullName>
    </submittedName>
</protein>
<organism evidence="2 3">
    <name type="scientific">Hamiltosporidium tvaerminnensis</name>
    <dbReference type="NCBI Taxonomy" id="1176355"/>
    <lineage>
        <taxon>Eukaryota</taxon>
        <taxon>Fungi</taxon>
        <taxon>Fungi incertae sedis</taxon>
        <taxon>Microsporidia</taxon>
        <taxon>Dubosqiidae</taxon>
        <taxon>Hamiltosporidium</taxon>
    </lineage>
</organism>
<gene>
    <name evidence="2" type="ORF">CWI38_2395p0010</name>
</gene>
<keyword evidence="3" id="KW-1185">Reference proteome</keyword>
<reference evidence="2 3" key="1">
    <citation type="submission" date="2017-12" db="EMBL/GenBank/DDBJ databases">
        <authorList>
            <person name="Pombert J.-F."/>
            <person name="Haag K.L."/>
            <person name="Ebert D."/>
        </authorList>
    </citation>
    <scope>NUCLEOTIDE SEQUENCE [LARGE SCALE GENOMIC DNA]</scope>
    <source>
        <strain evidence="2">IL-G-3</strain>
    </source>
</reference>
<dbReference type="Proteomes" id="UP000292282">
    <property type="component" value="Unassembled WGS sequence"/>
</dbReference>
<accession>A0A4Q9LI52</accession>
<comment type="caution">
    <text evidence="2">The sequence shown here is derived from an EMBL/GenBank/DDBJ whole genome shotgun (WGS) entry which is preliminary data.</text>
</comment>
<evidence type="ECO:0000313" key="3">
    <source>
        <dbReference type="Proteomes" id="UP000292282"/>
    </source>
</evidence>
<dbReference type="AlphaFoldDB" id="A0A4Q9LI52"/>
<dbReference type="VEuPathDB" id="MicrosporidiaDB:CWI38_2395p0010"/>
<evidence type="ECO:0000256" key="1">
    <source>
        <dbReference type="SAM" id="MobiDB-lite"/>
    </source>
</evidence>
<sequence length="310" mass="35598">MQNSEQHLLENSLPSSYTRITHPPASQTCINMQNSGFASLSSSNTPLPSSVEVSACERSYNMTNPCPLAIPEGNRLRALRTIFVSVTADPKDGWTELNGKKVKFEENGERRRIANCLTDTCILTYTTEYINLRDKLLSRIKQISKKIGKVVVRTRKLTRKLVDSKVWISLIDYLPVSIMEAAYIMQAAQVCYNEATRKEKPRFAQKENIESKISKLVLSKDLLEKNRKQEKLSTSDTKSLRKILRECNLNLSSVTDLSKAEIKRMSRFYGELTERVESEHMVIRNERVSFWSIMRNKNDDTVTYNDYLIP</sequence>
<evidence type="ECO:0000313" key="2">
    <source>
        <dbReference type="EMBL" id="TBU07466.1"/>
    </source>
</evidence>
<dbReference type="EMBL" id="PITK01002395">
    <property type="protein sequence ID" value="TBU07466.1"/>
    <property type="molecule type" value="Genomic_DNA"/>
</dbReference>
<proteinExistence type="predicted"/>
<feature type="non-terminal residue" evidence="2">
    <location>
        <position position="310"/>
    </location>
</feature>